<organism evidence="1 2">
    <name type="scientific">Romanomermis culicivorax</name>
    <name type="common">Nematode worm</name>
    <dbReference type="NCBI Taxonomy" id="13658"/>
    <lineage>
        <taxon>Eukaryota</taxon>
        <taxon>Metazoa</taxon>
        <taxon>Ecdysozoa</taxon>
        <taxon>Nematoda</taxon>
        <taxon>Enoplea</taxon>
        <taxon>Dorylaimia</taxon>
        <taxon>Mermithida</taxon>
        <taxon>Mermithoidea</taxon>
        <taxon>Mermithidae</taxon>
        <taxon>Romanomermis</taxon>
    </lineage>
</organism>
<evidence type="ECO:0000313" key="2">
    <source>
        <dbReference type="WBParaSite" id="nRc.2.0.1.t18772-RA"/>
    </source>
</evidence>
<dbReference type="Proteomes" id="UP000887565">
    <property type="component" value="Unplaced"/>
</dbReference>
<dbReference type="WBParaSite" id="nRc.2.0.1.t18772-RA">
    <property type="protein sequence ID" value="nRc.2.0.1.t18772-RA"/>
    <property type="gene ID" value="nRc.2.0.1.g18772"/>
</dbReference>
<name>A0A915IYG3_ROMCU</name>
<reference evidence="2" key="1">
    <citation type="submission" date="2022-11" db="UniProtKB">
        <authorList>
            <consortium name="WormBaseParasite"/>
        </authorList>
    </citation>
    <scope>IDENTIFICATION</scope>
</reference>
<keyword evidence="1" id="KW-1185">Reference proteome</keyword>
<protein>
    <submittedName>
        <fullName evidence="2">Uncharacterized protein</fullName>
    </submittedName>
</protein>
<accession>A0A915IYG3</accession>
<proteinExistence type="predicted"/>
<dbReference type="AlphaFoldDB" id="A0A915IYG3"/>
<evidence type="ECO:0000313" key="1">
    <source>
        <dbReference type="Proteomes" id="UP000887565"/>
    </source>
</evidence>
<sequence length="84" mass="9891">MEIAHLKITHRPHALSRERFEVHLVHFDVLYLKSAILRSIILRLIRRRWYSAKHGIRIISVGLQAVETELSSFDYFFTGQYAAP</sequence>